<dbReference type="Proteomes" id="UP000316882">
    <property type="component" value="Unassembled WGS sequence"/>
</dbReference>
<reference evidence="1 2" key="1">
    <citation type="submission" date="2019-06" db="EMBL/GenBank/DDBJ databases">
        <title>Whole genome shotgun sequence of Brevibacillus parabrevis NBRC 12334.</title>
        <authorList>
            <person name="Hosoyama A."/>
            <person name="Uohara A."/>
            <person name="Ohji S."/>
            <person name="Ichikawa N."/>
        </authorList>
    </citation>
    <scope>NUCLEOTIDE SEQUENCE [LARGE SCALE GENOMIC DNA]</scope>
    <source>
        <strain evidence="1 2">NBRC 12334</strain>
    </source>
</reference>
<comment type="caution">
    <text evidence="1">The sequence shown here is derived from an EMBL/GenBank/DDBJ whole genome shotgun (WGS) entry which is preliminary data.</text>
</comment>
<evidence type="ECO:0000313" key="1">
    <source>
        <dbReference type="EMBL" id="GEB34460.1"/>
    </source>
</evidence>
<dbReference type="AlphaFoldDB" id="A0A4Y3PIY1"/>
<evidence type="ECO:0000313" key="2">
    <source>
        <dbReference type="Proteomes" id="UP000316882"/>
    </source>
</evidence>
<dbReference type="GeneID" id="87610603"/>
<gene>
    <name evidence="1" type="ORF">BPA01_40400</name>
</gene>
<keyword evidence="2" id="KW-1185">Reference proteome</keyword>
<accession>A0A4Y3PIY1</accession>
<name>A0A4Y3PIY1_BREPA</name>
<sequence length="141" mass="15944">MEIKQMDGQPIYKAVAATTVDVHQFTQELDGILAAQKPFGLMMVKPAEAGEERNQEADREFRNTMAKWLKANKPKMSTYCVGLATIASNEAEWQKYAESAAKMTSSIYGCPGAMYLEENEAAAWLQEQINYYATKWKLNEF</sequence>
<protein>
    <submittedName>
        <fullName evidence="1">Uncharacterized protein</fullName>
    </submittedName>
</protein>
<dbReference type="RefSeq" id="WP_122962334.1">
    <property type="nucleotide sequence ID" value="NZ_BJMH01000023.1"/>
</dbReference>
<proteinExistence type="predicted"/>
<organism evidence="1 2">
    <name type="scientific">Brevibacillus parabrevis</name>
    <dbReference type="NCBI Taxonomy" id="54914"/>
    <lineage>
        <taxon>Bacteria</taxon>
        <taxon>Bacillati</taxon>
        <taxon>Bacillota</taxon>
        <taxon>Bacilli</taxon>
        <taxon>Bacillales</taxon>
        <taxon>Paenibacillaceae</taxon>
        <taxon>Brevibacillus</taxon>
    </lineage>
</organism>
<dbReference type="EMBL" id="BJMH01000023">
    <property type="protein sequence ID" value="GEB34460.1"/>
    <property type="molecule type" value="Genomic_DNA"/>
</dbReference>